<dbReference type="EMBL" id="PCPH01000002">
    <property type="protein sequence ID" value="PRB90915.1"/>
    <property type="molecule type" value="Genomic_DNA"/>
</dbReference>
<reference evidence="4 5" key="1">
    <citation type="submission" date="2017-09" db="EMBL/GenBank/DDBJ databases">
        <title>Genomic, metabolic, and phenotypic characteristics of bacterial isolates from the natural microbiome of the model nematode Caenorhabditis elegans.</title>
        <authorList>
            <person name="Zimmermann J."/>
            <person name="Obeng N."/>
            <person name="Yang W."/>
            <person name="Obeng O."/>
            <person name="Kissoyan K."/>
            <person name="Pees B."/>
            <person name="Dirksen P."/>
            <person name="Hoppner M."/>
            <person name="Franke A."/>
            <person name="Rosenstiel P."/>
            <person name="Leippe M."/>
            <person name="Dierking K."/>
            <person name="Kaleta C."/>
            <person name="Schulenburg H."/>
        </authorList>
    </citation>
    <scope>NUCLEOTIDE SEQUENCE [LARGE SCALE GENOMIC DNA]</scope>
    <source>
        <strain evidence="2 5">MYb25</strain>
        <strain evidence="3 4">MYb44</strain>
    </source>
</reference>
<evidence type="ECO:0000313" key="2">
    <source>
        <dbReference type="EMBL" id="PRB85365.1"/>
    </source>
</evidence>
<dbReference type="AlphaFoldDB" id="A0A2S9CXW2"/>
<keyword evidence="1" id="KW-0472">Membrane</keyword>
<proteinExistence type="predicted"/>
<feature type="transmembrane region" description="Helical" evidence="1">
    <location>
        <begin position="97"/>
        <end position="118"/>
    </location>
</feature>
<dbReference type="EMBL" id="PCPP01000001">
    <property type="protein sequence ID" value="PRB85365.1"/>
    <property type="molecule type" value="Genomic_DNA"/>
</dbReference>
<evidence type="ECO:0000313" key="5">
    <source>
        <dbReference type="Proteomes" id="UP000238534"/>
    </source>
</evidence>
<keyword evidence="4" id="KW-1185">Reference proteome</keyword>
<gene>
    <name evidence="2" type="ORF">CQ022_03655</name>
    <name evidence="3" type="ORF">CQ033_09335</name>
</gene>
<organism evidence="2 5">
    <name type="scientific">Chryseobacterium culicis</name>
    <dbReference type="NCBI Taxonomy" id="680127"/>
    <lineage>
        <taxon>Bacteria</taxon>
        <taxon>Pseudomonadati</taxon>
        <taxon>Bacteroidota</taxon>
        <taxon>Flavobacteriia</taxon>
        <taxon>Flavobacteriales</taxon>
        <taxon>Weeksellaceae</taxon>
        <taxon>Chryseobacterium group</taxon>
        <taxon>Chryseobacterium</taxon>
    </lineage>
</organism>
<dbReference type="Proteomes" id="UP000238534">
    <property type="component" value="Unassembled WGS sequence"/>
</dbReference>
<keyword evidence="1" id="KW-0812">Transmembrane</keyword>
<evidence type="ECO:0000313" key="4">
    <source>
        <dbReference type="Proteomes" id="UP000238325"/>
    </source>
</evidence>
<keyword evidence="1" id="KW-1133">Transmembrane helix</keyword>
<feature type="transmembrane region" description="Helical" evidence="1">
    <location>
        <begin position="65"/>
        <end position="85"/>
    </location>
</feature>
<dbReference type="Proteomes" id="UP000238325">
    <property type="component" value="Unassembled WGS sequence"/>
</dbReference>
<evidence type="ECO:0000256" key="1">
    <source>
        <dbReference type="SAM" id="Phobius"/>
    </source>
</evidence>
<name>A0A2S9CXW2_CHRCI</name>
<sequence>MDFHYIYKLNYNHNVRKNKGLLIGIIVALIAFSSAIIMIGGLVVMEFANNTSKVIGDLFDFDSHITNHITTDLIFLGITGIGYLFSLRKIKNESLSFMILLTFMVSIFVFGSDLLVQFEAMKVTKLDGQFGFYIFEKVAYTSVVYPIIGFIYDRSRRKIR</sequence>
<protein>
    <submittedName>
        <fullName evidence="2">Uncharacterized protein</fullName>
    </submittedName>
</protein>
<evidence type="ECO:0000313" key="3">
    <source>
        <dbReference type="EMBL" id="PRB90915.1"/>
    </source>
</evidence>
<dbReference type="RefSeq" id="WP_105682312.1">
    <property type="nucleotide sequence ID" value="NZ_PCPH01000002.1"/>
</dbReference>
<accession>A0A2S9CXW2</accession>
<feature type="transmembrane region" description="Helical" evidence="1">
    <location>
        <begin position="130"/>
        <end position="152"/>
    </location>
</feature>
<comment type="caution">
    <text evidence="2">The sequence shown here is derived from an EMBL/GenBank/DDBJ whole genome shotgun (WGS) entry which is preliminary data.</text>
</comment>
<feature type="transmembrane region" description="Helical" evidence="1">
    <location>
        <begin position="21"/>
        <end position="45"/>
    </location>
</feature>